<protein>
    <recommendedName>
        <fullName evidence="3">Lantibiotic dehydratase</fullName>
    </recommendedName>
</protein>
<dbReference type="AlphaFoldDB" id="A0A7W9DT13"/>
<accession>A0A7W9DT13</accession>
<evidence type="ECO:0008006" key="3">
    <source>
        <dbReference type="Google" id="ProtNLM"/>
    </source>
</evidence>
<gene>
    <name evidence="1" type="ORF">BJ981_005920</name>
</gene>
<dbReference type="EMBL" id="JACHBR010000002">
    <property type="protein sequence ID" value="MBB5630156.1"/>
    <property type="molecule type" value="Genomic_DNA"/>
</dbReference>
<organism evidence="1 2">
    <name type="scientific">Sphaerisporangium krabiense</name>
    <dbReference type="NCBI Taxonomy" id="763782"/>
    <lineage>
        <taxon>Bacteria</taxon>
        <taxon>Bacillati</taxon>
        <taxon>Actinomycetota</taxon>
        <taxon>Actinomycetes</taxon>
        <taxon>Streptosporangiales</taxon>
        <taxon>Streptosporangiaceae</taxon>
        <taxon>Sphaerisporangium</taxon>
    </lineage>
</organism>
<proteinExistence type="predicted"/>
<name>A0A7W9DT13_9ACTN</name>
<dbReference type="RefSeq" id="WP_184616660.1">
    <property type="nucleotide sequence ID" value="NZ_BOOS01000044.1"/>
</dbReference>
<keyword evidence="2" id="KW-1185">Reference proteome</keyword>
<evidence type="ECO:0000313" key="2">
    <source>
        <dbReference type="Proteomes" id="UP000588112"/>
    </source>
</evidence>
<dbReference type="Proteomes" id="UP000588112">
    <property type="component" value="Unassembled WGS sequence"/>
</dbReference>
<evidence type="ECO:0000313" key="1">
    <source>
        <dbReference type="EMBL" id="MBB5630156.1"/>
    </source>
</evidence>
<sequence>MRGALDGSPAGMATAAYPGRPLPQVRVDGALSFGDGRLRWDLLPWALLRTPGFPVTGLAGLAAPELLTATDEAASLREALDAPRRELLTTSAVPPREVRRAVVAGRRLGDREVAGWSGAPAGAVARWNGLVDAVAVADGRVADLYAAARRRADLGLAGLFRDPRLQQAVFLSSQTFFTHGLPRVLALASSGGAADKRERRAVGTAARYLRRLSVRCEQTSFFGPTHFVHLDPEVAEPLALGVPGAEQVYAEPGIWLLELLARTGHAETPMERRRPRRHPLFRLGEGRLVSASDGRFKRVGERALRLWVVLDGERTLAEACRAAGIAVEDAPALLGELGPVVIHATPLPSHEMYPLATLLAAEDDPHGPAHRVARAAAAFAARPWPERRAAFHEAEAVAEELGAEARRGEGRHYVDRYVLHEERAHPLSGRTVLGGPAVAGMARALEAVLPLSYLAALVAREDAREALRAATGGRRTPLARAGTLHIPPVTHRSDALRAHLASLVAARAGQAVGVPGTEVEVVHLTREDIAGLVAAHVPVPVSGEHLAAVAGPDLMAAGPLGEATWVLGELHDDGAYNAGGVTRLHPDGETLRADFERRLVEVFDPAEMAAVVSRRRNKFLLPEMPGTGVEVAGFSVKPRARTVPIAEVDIDADGAAVVVEGRRLRLYSGELPSQVHRALAVPALNPVTVETGTRTPRIVVDGVVVQRARWRLRTPGGLRDLPAWEAAQRLRREAGLPRRVFVRHPDEPKPLFVDFADVHAVADLMRPPAAEVIVTEMLPDYPDLWWRPDGDPVCAELRTSCLVWWEREAATRPGGDP</sequence>
<comment type="caution">
    <text evidence="1">The sequence shown here is derived from an EMBL/GenBank/DDBJ whole genome shotgun (WGS) entry which is preliminary data.</text>
</comment>
<reference evidence="1 2" key="1">
    <citation type="submission" date="2020-08" db="EMBL/GenBank/DDBJ databases">
        <title>Sequencing the genomes of 1000 actinobacteria strains.</title>
        <authorList>
            <person name="Klenk H.-P."/>
        </authorList>
    </citation>
    <scope>NUCLEOTIDE SEQUENCE [LARGE SCALE GENOMIC DNA]</scope>
    <source>
        <strain evidence="1 2">DSM 45790</strain>
    </source>
</reference>